<dbReference type="Pfam" id="PF02786">
    <property type="entry name" value="CPSase_L_D2"/>
    <property type="match status" value="1"/>
</dbReference>
<dbReference type="InterPro" id="IPR013815">
    <property type="entry name" value="ATP_grasp_subdomain_1"/>
</dbReference>
<evidence type="ECO:0000259" key="2">
    <source>
        <dbReference type="PROSITE" id="PS50975"/>
    </source>
</evidence>
<proteinExistence type="predicted"/>
<dbReference type="OrthoDB" id="5420347at2"/>
<dbReference type="GO" id="GO:0005524">
    <property type="term" value="F:ATP binding"/>
    <property type="evidence" value="ECO:0007669"/>
    <property type="project" value="UniProtKB-UniRule"/>
</dbReference>
<sequence>MNRVLVLDGMWNKSLAAVRSFGRKGFYVTAGERTRLATAIFSKYCSRRWIYSSPVLSQVNFLTDLEAELKAGRYDVIFPMEFSTQVLLTEVANRQMIEKYTRLPFADADLAKKGNDKAFIMQYARERGIGVPTTYMVNDIEQLAVIAKETAYPVLIKPRNSSGSRGIVYVKEKEELLTLYLKVHKEYPFPIIQEYIPDGGDVYGVGLLFNFQSEIRASFVYKRLRSHPVSGGPSTLRESVKREDVREIAGLFMKSLRWTGVAHVEFKIDPRDRKPKLLEVNPRFWGSLQLAVESGIDFPFLLFRLAMEGDIEPVMDYNAGVRCRWLIPGDLLHFIKNPERLRLKPNFFDFNTKDDIISLSDPMPVIGRLSSVLMFLYDKEMKHLLHG</sequence>
<dbReference type="Gene3D" id="3.30.470.20">
    <property type="entry name" value="ATP-grasp fold, B domain"/>
    <property type="match status" value="1"/>
</dbReference>
<name>A0A2C9CEX0_KUEST</name>
<dbReference type="Gene3D" id="3.30.1490.20">
    <property type="entry name" value="ATP-grasp fold, A domain"/>
    <property type="match status" value="1"/>
</dbReference>
<dbReference type="PROSITE" id="PS50975">
    <property type="entry name" value="ATP_GRASP"/>
    <property type="match status" value="1"/>
</dbReference>
<dbReference type="RefSeq" id="WP_099324142.1">
    <property type="nucleotide sequence ID" value="NZ_LT934425.1"/>
</dbReference>
<dbReference type="InterPro" id="IPR011761">
    <property type="entry name" value="ATP-grasp"/>
</dbReference>
<keyword evidence="4" id="KW-1185">Reference proteome</keyword>
<protein>
    <submittedName>
        <fullName evidence="3">D-alanine--D-alanine ligase</fullName>
        <ecNumber evidence="3">6.3.2.4</ecNumber>
    </submittedName>
</protein>
<dbReference type="PANTHER" id="PTHR23132:SF14">
    <property type="entry name" value="ATP-GRASP DOMAIN-CONTAINING PROTEIN"/>
    <property type="match status" value="1"/>
</dbReference>
<organism evidence="3 4">
    <name type="scientific">Kuenenia stuttgartiensis</name>
    <dbReference type="NCBI Taxonomy" id="174633"/>
    <lineage>
        <taxon>Bacteria</taxon>
        <taxon>Pseudomonadati</taxon>
        <taxon>Planctomycetota</taxon>
        <taxon>Candidatus Brocadiia</taxon>
        <taxon>Candidatus Brocadiales</taxon>
        <taxon>Candidatus Brocadiaceae</taxon>
        <taxon>Candidatus Kuenenia</taxon>
    </lineage>
</organism>
<dbReference type="EC" id="6.3.2.4" evidence="3"/>
<dbReference type="Pfam" id="PF15632">
    <property type="entry name" value="ATPgrasp_Ter"/>
    <property type="match status" value="1"/>
</dbReference>
<dbReference type="KEGG" id="kst:KSMBR1_0776"/>
<keyword evidence="1" id="KW-0067">ATP-binding</keyword>
<dbReference type="Proteomes" id="UP000221734">
    <property type="component" value="Chromosome Kuenenia_stuttgartiensis_MBR1"/>
</dbReference>
<keyword evidence="1" id="KW-0547">Nucleotide-binding</keyword>
<gene>
    <name evidence="3" type="primary">ddl</name>
    <name evidence="3" type="ORF">KSMBR1_0776</name>
</gene>
<accession>A0A2C9CEX0</accession>
<dbReference type="InterPro" id="IPR005479">
    <property type="entry name" value="CPAse_ATP-bd"/>
</dbReference>
<dbReference type="EMBL" id="LT934425">
    <property type="protein sequence ID" value="SOH03287.1"/>
    <property type="molecule type" value="Genomic_DNA"/>
</dbReference>
<evidence type="ECO:0000256" key="1">
    <source>
        <dbReference type="PROSITE-ProRule" id="PRU00409"/>
    </source>
</evidence>
<evidence type="ECO:0000313" key="4">
    <source>
        <dbReference type="Proteomes" id="UP000221734"/>
    </source>
</evidence>
<reference evidence="4" key="1">
    <citation type="submission" date="2017-10" db="EMBL/GenBank/DDBJ databases">
        <authorList>
            <person name="Frank J."/>
        </authorList>
    </citation>
    <scope>NUCLEOTIDE SEQUENCE [LARGE SCALE GENOMIC DNA]</scope>
</reference>
<dbReference type="AlphaFoldDB" id="A0A2C9CEX0"/>
<dbReference type="SUPFAM" id="SSF56059">
    <property type="entry name" value="Glutathione synthetase ATP-binding domain-like"/>
    <property type="match status" value="1"/>
</dbReference>
<feature type="domain" description="ATP-grasp" evidence="2">
    <location>
        <begin position="121"/>
        <end position="307"/>
    </location>
</feature>
<dbReference type="GO" id="GO:0008716">
    <property type="term" value="F:D-alanine-D-alanine ligase activity"/>
    <property type="evidence" value="ECO:0007669"/>
    <property type="project" value="UniProtKB-EC"/>
</dbReference>
<dbReference type="PANTHER" id="PTHR23132">
    <property type="entry name" value="D-ALANINE--D-ALANINE LIGASE"/>
    <property type="match status" value="1"/>
</dbReference>
<evidence type="ECO:0000313" key="3">
    <source>
        <dbReference type="EMBL" id="SOH03287.1"/>
    </source>
</evidence>
<keyword evidence="3" id="KW-0436">Ligase</keyword>
<dbReference type="GO" id="GO:0046872">
    <property type="term" value="F:metal ion binding"/>
    <property type="evidence" value="ECO:0007669"/>
    <property type="project" value="InterPro"/>
</dbReference>